<dbReference type="EMBL" id="CAMXCT030002224">
    <property type="protein sequence ID" value="CAL4783965.1"/>
    <property type="molecule type" value="Genomic_DNA"/>
</dbReference>
<comment type="caution">
    <text evidence="2">The sequence shown here is derived from an EMBL/GenBank/DDBJ whole genome shotgun (WGS) entry which is preliminary data.</text>
</comment>
<keyword evidence="4" id="KW-1185">Reference proteome</keyword>
<feature type="region of interest" description="Disordered" evidence="1">
    <location>
        <begin position="45"/>
        <end position="91"/>
    </location>
</feature>
<dbReference type="EMBL" id="CAMXCT020002224">
    <property type="protein sequence ID" value="CAL1150028.1"/>
    <property type="molecule type" value="Genomic_DNA"/>
</dbReference>
<reference evidence="2" key="1">
    <citation type="submission" date="2022-10" db="EMBL/GenBank/DDBJ databases">
        <authorList>
            <person name="Chen Y."/>
            <person name="Dougan E. K."/>
            <person name="Chan C."/>
            <person name="Rhodes N."/>
            <person name="Thang M."/>
        </authorList>
    </citation>
    <scope>NUCLEOTIDE SEQUENCE</scope>
</reference>
<protein>
    <submittedName>
        <fullName evidence="2">Uncharacterized protein</fullName>
    </submittedName>
</protein>
<evidence type="ECO:0000313" key="4">
    <source>
        <dbReference type="Proteomes" id="UP001152797"/>
    </source>
</evidence>
<dbReference type="Proteomes" id="UP001152797">
    <property type="component" value="Unassembled WGS sequence"/>
</dbReference>
<gene>
    <name evidence="2" type="ORF">C1SCF055_LOCUS23114</name>
</gene>
<accession>A0A9P1CTG7</accession>
<feature type="compositionally biased region" description="Polar residues" evidence="1">
    <location>
        <begin position="53"/>
        <end position="63"/>
    </location>
</feature>
<evidence type="ECO:0000256" key="1">
    <source>
        <dbReference type="SAM" id="MobiDB-lite"/>
    </source>
</evidence>
<evidence type="ECO:0000313" key="3">
    <source>
        <dbReference type="EMBL" id="CAL1150028.1"/>
    </source>
</evidence>
<sequence length="406" mass="45225">MGQGLAAQNGSCCHCNREVSRLEETRMSHLHAEALEESMKHDFEEDMERPESDSTMVSSQGVRETQEASEVLKSAMTSQEARGTPQGKESARVRISLPESLTESDLGELPTYSKGLRGADNTKTYSGGSGEHSYGLFSRGLAAGQAARTKFRRTFSLKAAISRVKPHRVPDRHQFWNTNFPQDYAWLEPAIWSIAKNLSRGMKCKDLVSGQAYLPLFFVLGACPNAFCGMQAVMYCSSAANSLDIDFWWVKPQKDDAHCIETETLCRQAKGPHKNDPGRSKPFYKPIADLFTQQASMNALSFGIEDVDDGSGGTAPRALIHHGAAGSKVDKHYLTMVWQEEWTQNPFSRHKYIKGKIVYQKDPEELEFFTKAYTILDGKMMLSEIEDSGFPSPLPGEDVKYLDNAP</sequence>
<dbReference type="OrthoDB" id="26525at2759"/>
<dbReference type="AlphaFoldDB" id="A0A9P1CTG7"/>
<organism evidence="2">
    <name type="scientific">Cladocopium goreaui</name>
    <dbReference type="NCBI Taxonomy" id="2562237"/>
    <lineage>
        <taxon>Eukaryota</taxon>
        <taxon>Sar</taxon>
        <taxon>Alveolata</taxon>
        <taxon>Dinophyceae</taxon>
        <taxon>Suessiales</taxon>
        <taxon>Symbiodiniaceae</taxon>
        <taxon>Cladocopium</taxon>
    </lineage>
</organism>
<reference evidence="3" key="2">
    <citation type="submission" date="2024-04" db="EMBL/GenBank/DDBJ databases">
        <authorList>
            <person name="Chen Y."/>
            <person name="Shah S."/>
            <person name="Dougan E. K."/>
            <person name="Thang M."/>
            <person name="Chan C."/>
        </authorList>
    </citation>
    <scope>NUCLEOTIDE SEQUENCE [LARGE SCALE GENOMIC DNA]</scope>
</reference>
<evidence type="ECO:0000313" key="2">
    <source>
        <dbReference type="EMBL" id="CAI3996653.1"/>
    </source>
</evidence>
<proteinExistence type="predicted"/>
<dbReference type="EMBL" id="CAMXCT010002224">
    <property type="protein sequence ID" value="CAI3996653.1"/>
    <property type="molecule type" value="Genomic_DNA"/>
</dbReference>
<name>A0A9P1CTG7_9DINO</name>